<reference evidence="2 3" key="1">
    <citation type="submission" date="2023-07" db="EMBL/GenBank/DDBJ databases">
        <title>Genomic Encyclopedia of Type Strains, Phase IV (KMG-IV): sequencing the most valuable type-strain genomes for metagenomic binning, comparative biology and taxonomic classification.</title>
        <authorList>
            <person name="Goeker M."/>
        </authorList>
    </citation>
    <scope>NUCLEOTIDE SEQUENCE [LARGE SCALE GENOMIC DNA]</scope>
    <source>
        <strain evidence="2 3">DSM 14914</strain>
    </source>
</reference>
<dbReference type="Proteomes" id="UP001242811">
    <property type="component" value="Unassembled WGS sequence"/>
</dbReference>
<dbReference type="Pfam" id="PF03412">
    <property type="entry name" value="Peptidase_C39"/>
    <property type="match status" value="1"/>
</dbReference>
<organism evidence="2 3">
    <name type="scientific">Paenibacillus brasilensis</name>
    <dbReference type="NCBI Taxonomy" id="128574"/>
    <lineage>
        <taxon>Bacteria</taxon>
        <taxon>Bacillati</taxon>
        <taxon>Bacillota</taxon>
        <taxon>Bacilli</taxon>
        <taxon>Bacillales</taxon>
        <taxon>Paenibacillaceae</taxon>
        <taxon>Paenibacillus</taxon>
    </lineage>
</organism>
<keyword evidence="3" id="KW-1185">Reference proteome</keyword>
<comment type="caution">
    <text evidence="2">The sequence shown here is derived from an EMBL/GenBank/DDBJ whole genome shotgun (WGS) entry which is preliminary data.</text>
</comment>
<dbReference type="InterPro" id="IPR005074">
    <property type="entry name" value="Peptidase_C39"/>
</dbReference>
<dbReference type="RefSeq" id="WP_152378984.1">
    <property type="nucleotide sequence ID" value="NZ_CP045298.1"/>
</dbReference>
<protein>
    <submittedName>
        <fullName evidence="2">ABC-type bacteriocin/lantibiotic exporter with double-glycine peptidase domain</fullName>
    </submittedName>
</protein>
<accession>A0ABU0L810</accession>
<evidence type="ECO:0000313" key="3">
    <source>
        <dbReference type="Proteomes" id="UP001242811"/>
    </source>
</evidence>
<evidence type="ECO:0000313" key="2">
    <source>
        <dbReference type="EMBL" id="MDQ0497345.1"/>
    </source>
</evidence>
<name>A0ABU0L810_9BACL</name>
<dbReference type="EMBL" id="JAUSWA010000072">
    <property type="protein sequence ID" value="MDQ0497345.1"/>
    <property type="molecule type" value="Genomic_DNA"/>
</dbReference>
<feature type="domain" description="Peptidase C39" evidence="1">
    <location>
        <begin position="9"/>
        <end position="129"/>
    </location>
</feature>
<dbReference type="PROSITE" id="PS50990">
    <property type="entry name" value="PEPTIDASE_C39"/>
    <property type="match status" value="1"/>
</dbReference>
<sequence>MSKINFIASYEHSECGLACVAMMIDYFAQGISLTELREIYGVPTGGFNVSQMIEISHKYNVPTKAMKVNNIKELAEIKEPFIAHWNTNHFVIVEKFKNKKVVIVDPAKGKLRIPTEEFERSFSNVIICSIVEKKRKEETEKK</sequence>
<evidence type="ECO:0000259" key="1">
    <source>
        <dbReference type="PROSITE" id="PS50990"/>
    </source>
</evidence>
<proteinExistence type="predicted"/>
<gene>
    <name evidence="2" type="ORF">QOZ95_005586</name>
</gene>
<dbReference type="Gene3D" id="3.90.70.10">
    <property type="entry name" value="Cysteine proteinases"/>
    <property type="match status" value="1"/>
</dbReference>